<organism evidence="1 2">
    <name type="scientific">Salix suchowensis</name>
    <dbReference type="NCBI Taxonomy" id="1278906"/>
    <lineage>
        <taxon>Eukaryota</taxon>
        <taxon>Viridiplantae</taxon>
        <taxon>Streptophyta</taxon>
        <taxon>Embryophyta</taxon>
        <taxon>Tracheophyta</taxon>
        <taxon>Spermatophyta</taxon>
        <taxon>Magnoliopsida</taxon>
        <taxon>eudicotyledons</taxon>
        <taxon>Gunneridae</taxon>
        <taxon>Pentapetalae</taxon>
        <taxon>rosids</taxon>
        <taxon>fabids</taxon>
        <taxon>Malpighiales</taxon>
        <taxon>Salicaceae</taxon>
        <taxon>Saliceae</taxon>
        <taxon>Salix</taxon>
    </lineage>
</organism>
<dbReference type="Proteomes" id="UP001141253">
    <property type="component" value="Chromosome 8"/>
</dbReference>
<evidence type="ECO:0000313" key="1">
    <source>
        <dbReference type="EMBL" id="KAJ6321491.1"/>
    </source>
</evidence>
<dbReference type="EMBL" id="JAPFFI010000023">
    <property type="protein sequence ID" value="KAJ6321491.1"/>
    <property type="molecule type" value="Genomic_DNA"/>
</dbReference>
<gene>
    <name evidence="1" type="ORF">OIU77_011545</name>
</gene>
<comment type="caution">
    <text evidence="1">The sequence shown here is derived from an EMBL/GenBank/DDBJ whole genome shotgun (WGS) entry which is preliminary data.</text>
</comment>
<protein>
    <submittedName>
        <fullName evidence="1">Uncharacterized protein</fullName>
    </submittedName>
</protein>
<reference evidence="1" key="1">
    <citation type="submission" date="2022-10" db="EMBL/GenBank/DDBJ databases">
        <authorList>
            <person name="Hyden B.L."/>
            <person name="Feng K."/>
            <person name="Yates T."/>
            <person name="Jawdy S."/>
            <person name="Smart L.B."/>
            <person name="Muchero W."/>
        </authorList>
    </citation>
    <scope>NUCLEOTIDE SEQUENCE</scope>
    <source>
        <tissue evidence="1">Shoot tip</tissue>
    </source>
</reference>
<keyword evidence="2" id="KW-1185">Reference proteome</keyword>
<accession>A0ABQ9A2D0</accession>
<evidence type="ECO:0000313" key="2">
    <source>
        <dbReference type="Proteomes" id="UP001141253"/>
    </source>
</evidence>
<sequence>MKSHRATPCDASSVPGASYLLTKPESKVNLKHNSLTAEGKYFLHPITRGLLKKVQIIGLRNKVRYFLSMDISHLNHILCQ</sequence>
<name>A0ABQ9A2D0_9ROSI</name>
<reference evidence="1" key="2">
    <citation type="journal article" date="2023" name="Int. J. Mol. Sci.">
        <title>De Novo Assembly and Annotation of 11 Diverse Shrub Willow (Salix) Genomes Reveals Novel Gene Organization in Sex-Linked Regions.</title>
        <authorList>
            <person name="Hyden B."/>
            <person name="Feng K."/>
            <person name="Yates T.B."/>
            <person name="Jawdy S."/>
            <person name="Cereghino C."/>
            <person name="Smart L.B."/>
            <person name="Muchero W."/>
        </authorList>
    </citation>
    <scope>NUCLEOTIDE SEQUENCE</scope>
    <source>
        <tissue evidence="1">Shoot tip</tissue>
    </source>
</reference>
<proteinExistence type="predicted"/>